<evidence type="ECO:0000256" key="11">
    <source>
        <dbReference type="ARBA" id="ARBA00023012"/>
    </source>
</evidence>
<dbReference type="SUPFAM" id="SSF55874">
    <property type="entry name" value="ATPase domain of HSP90 chaperone/DNA topoisomerase II/histidine kinase"/>
    <property type="match status" value="1"/>
</dbReference>
<evidence type="ECO:0000256" key="12">
    <source>
        <dbReference type="ARBA" id="ARBA00023136"/>
    </source>
</evidence>
<dbReference type="FunFam" id="3.30.565.10:FF:000006">
    <property type="entry name" value="Sensor histidine kinase WalK"/>
    <property type="match status" value="1"/>
</dbReference>
<dbReference type="Gene3D" id="1.10.287.130">
    <property type="match status" value="1"/>
</dbReference>
<dbReference type="GO" id="GO:0007234">
    <property type="term" value="P:osmosensory signaling via phosphorelay pathway"/>
    <property type="evidence" value="ECO:0007669"/>
    <property type="project" value="TreeGrafter"/>
</dbReference>
<dbReference type="GO" id="GO:0016020">
    <property type="term" value="C:membrane"/>
    <property type="evidence" value="ECO:0007669"/>
    <property type="project" value="UniProtKB-SubCell"/>
</dbReference>
<keyword evidence="4" id="KW-0597">Phosphoprotein</keyword>
<dbReference type="SMART" id="SM00387">
    <property type="entry name" value="HATPase_c"/>
    <property type="match status" value="1"/>
</dbReference>
<dbReference type="FunFam" id="1.10.287.130:FF:000001">
    <property type="entry name" value="Two-component sensor histidine kinase"/>
    <property type="match status" value="1"/>
</dbReference>
<dbReference type="InterPro" id="IPR050351">
    <property type="entry name" value="BphY/WalK/GraS-like"/>
</dbReference>
<dbReference type="InterPro" id="IPR036097">
    <property type="entry name" value="HisK_dim/P_sf"/>
</dbReference>
<dbReference type="InterPro" id="IPR035965">
    <property type="entry name" value="PAS-like_dom_sf"/>
</dbReference>
<evidence type="ECO:0000313" key="15">
    <source>
        <dbReference type="EMBL" id="HIS92496.1"/>
    </source>
</evidence>
<accession>A0A9D1FZL5</accession>
<dbReference type="GO" id="GO:0030295">
    <property type="term" value="F:protein kinase activator activity"/>
    <property type="evidence" value="ECO:0007669"/>
    <property type="project" value="TreeGrafter"/>
</dbReference>
<evidence type="ECO:0000313" key="16">
    <source>
        <dbReference type="Proteomes" id="UP000824140"/>
    </source>
</evidence>
<reference evidence="15" key="1">
    <citation type="submission" date="2020-10" db="EMBL/GenBank/DDBJ databases">
        <authorList>
            <person name="Gilroy R."/>
        </authorList>
    </citation>
    <scope>NUCLEOTIDE SEQUENCE</scope>
    <source>
        <strain evidence="15">13766</strain>
    </source>
</reference>
<dbReference type="EMBL" id="DVJN01000112">
    <property type="protein sequence ID" value="HIS92496.1"/>
    <property type="molecule type" value="Genomic_DNA"/>
</dbReference>
<feature type="domain" description="Histidine kinase" evidence="14">
    <location>
        <begin position="335"/>
        <end position="544"/>
    </location>
</feature>
<comment type="subcellular location">
    <subcellularLocation>
        <location evidence="2">Membrane</location>
        <topology evidence="2">Multi-pass membrane protein</topology>
    </subcellularLocation>
</comment>
<dbReference type="EC" id="2.7.13.3" evidence="3"/>
<dbReference type="GO" id="GO:0000156">
    <property type="term" value="F:phosphorelay response regulator activity"/>
    <property type="evidence" value="ECO:0007669"/>
    <property type="project" value="TreeGrafter"/>
</dbReference>
<dbReference type="PRINTS" id="PR00344">
    <property type="entry name" value="BCTRLSENSOR"/>
</dbReference>
<keyword evidence="8" id="KW-0418">Kinase</keyword>
<dbReference type="Gene3D" id="3.30.565.10">
    <property type="entry name" value="Histidine kinase-like ATPase, C-terminal domain"/>
    <property type="match status" value="1"/>
</dbReference>
<comment type="catalytic activity">
    <reaction evidence="1">
        <text>ATP + protein L-histidine = ADP + protein N-phospho-L-histidine.</text>
        <dbReference type="EC" id="2.7.13.3"/>
    </reaction>
</comment>
<dbReference type="PANTHER" id="PTHR42878">
    <property type="entry name" value="TWO-COMPONENT HISTIDINE KINASE"/>
    <property type="match status" value="1"/>
</dbReference>
<dbReference type="Pfam" id="PF00512">
    <property type="entry name" value="HisKA"/>
    <property type="match status" value="1"/>
</dbReference>
<feature type="transmembrane region" description="Helical" evidence="13">
    <location>
        <begin position="147"/>
        <end position="169"/>
    </location>
</feature>
<feature type="transmembrane region" description="Helical" evidence="13">
    <location>
        <begin position="7"/>
        <end position="29"/>
    </location>
</feature>
<dbReference type="InterPro" id="IPR005467">
    <property type="entry name" value="His_kinase_dom"/>
</dbReference>
<keyword evidence="7" id="KW-0547">Nucleotide-binding</keyword>
<dbReference type="SMART" id="SM00388">
    <property type="entry name" value="HisKA"/>
    <property type="match status" value="1"/>
</dbReference>
<reference evidence="15" key="2">
    <citation type="journal article" date="2021" name="PeerJ">
        <title>Extensive microbial diversity within the chicken gut microbiome revealed by metagenomics and culture.</title>
        <authorList>
            <person name="Gilroy R."/>
            <person name="Ravi A."/>
            <person name="Getino M."/>
            <person name="Pursley I."/>
            <person name="Horton D.L."/>
            <person name="Alikhan N.F."/>
            <person name="Baker D."/>
            <person name="Gharbi K."/>
            <person name="Hall N."/>
            <person name="Watson M."/>
            <person name="Adriaenssens E.M."/>
            <person name="Foster-Nyarko E."/>
            <person name="Jarju S."/>
            <person name="Secka A."/>
            <person name="Antonio M."/>
            <person name="Oren A."/>
            <person name="Chaudhuri R.R."/>
            <person name="La Ragione R."/>
            <person name="Hildebrand F."/>
            <person name="Pallen M.J."/>
        </authorList>
    </citation>
    <scope>NUCLEOTIDE SEQUENCE</scope>
    <source>
        <strain evidence="15">13766</strain>
    </source>
</reference>
<evidence type="ECO:0000256" key="3">
    <source>
        <dbReference type="ARBA" id="ARBA00012438"/>
    </source>
</evidence>
<protein>
    <recommendedName>
        <fullName evidence="3">histidine kinase</fullName>
        <ecNumber evidence="3">2.7.13.3</ecNumber>
    </recommendedName>
</protein>
<dbReference type="CDD" id="cd00075">
    <property type="entry name" value="HATPase"/>
    <property type="match status" value="1"/>
</dbReference>
<organism evidence="15 16">
    <name type="scientific">Candidatus Alectryocaccomicrobium excrementavium</name>
    <dbReference type="NCBI Taxonomy" id="2840668"/>
    <lineage>
        <taxon>Bacteria</taxon>
        <taxon>Bacillati</taxon>
        <taxon>Bacillota</taxon>
        <taxon>Clostridia</taxon>
        <taxon>Candidatus Alectryocaccomicrobium</taxon>
    </lineage>
</organism>
<comment type="caution">
    <text evidence="15">The sequence shown here is derived from an EMBL/GenBank/DDBJ whole genome shotgun (WGS) entry which is preliminary data.</text>
</comment>
<evidence type="ECO:0000259" key="14">
    <source>
        <dbReference type="PROSITE" id="PS50109"/>
    </source>
</evidence>
<sequence>MKRAIFWRMMAVALAAVLLSGGILLWAFYDAVTDELDDSVEREARIAAQGMEQAADPQAFLDGFAPGTRVTWIAADGSVLYDSEADSAEMENHASRPEVQSALRLGAGGGSRLSDTMRERTHYFAVRLADGTVLRLSETHETALGRVYGILWVFVLLFAGMIALCAMLARQASRALVEPINGLNLDDPENNDVYDELAPLLIRLSRQGAHIREQMAQLETRQTEFTAVVDNMAEGLVLLNANLRVLAVNRSALALFGAPANCLGEHLLKLTRDHAIVQIVDRAAAGTRCEQIVEIGGRQYQAMANPVKGGGVVLLLPDVSERYAAERMRREFSANVSHELKTPLTAVAGYAELLASGLAKPEDARGFGQKILDESGRLLALIDDIMRLSRLDEGAPGAHMQPENLGEIAQGVAERLRPLAQKHGVSLAVDSDASIVTGVRALLEEMVHNLVDNAIKYNVENGSVRVAVKDGALTVEDTGIGVAQQDQQKIFERFYRVDKSRSREAGGTGLGLSIVKHIAQLHGAQVSLESEPGKGTKITVRFPK</sequence>
<evidence type="ECO:0000256" key="5">
    <source>
        <dbReference type="ARBA" id="ARBA00022679"/>
    </source>
</evidence>
<name>A0A9D1FZL5_9FIRM</name>
<gene>
    <name evidence="15" type="ORF">IAA84_05695</name>
</gene>
<dbReference type="AlphaFoldDB" id="A0A9D1FZL5"/>
<dbReference type="PROSITE" id="PS50109">
    <property type="entry name" value="HIS_KIN"/>
    <property type="match status" value="1"/>
</dbReference>
<keyword evidence="6 13" id="KW-0812">Transmembrane</keyword>
<dbReference type="GO" id="GO:0005524">
    <property type="term" value="F:ATP binding"/>
    <property type="evidence" value="ECO:0007669"/>
    <property type="project" value="UniProtKB-KW"/>
</dbReference>
<dbReference type="CDD" id="cd00082">
    <property type="entry name" value="HisKA"/>
    <property type="match status" value="1"/>
</dbReference>
<dbReference type="InterPro" id="IPR003594">
    <property type="entry name" value="HATPase_dom"/>
</dbReference>
<dbReference type="Gene3D" id="3.30.450.20">
    <property type="entry name" value="PAS domain"/>
    <property type="match status" value="1"/>
</dbReference>
<keyword evidence="5" id="KW-0808">Transferase</keyword>
<evidence type="ECO:0000256" key="7">
    <source>
        <dbReference type="ARBA" id="ARBA00022741"/>
    </source>
</evidence>
<evidence type="ECO:0000256" key="2">
    <source>
        <dbReference type="ARBA" id="ARBA00004141"/>
    </source>
</evidence>
<dbReference type="SUPFAM" id="SSF47384">
    <property type="entry name" value="Homodimeric domain of signal transducing histidine kinase"/>
    <property type="match status" value="1"/>
</dbReference>
<dbReference type="InterPro" id="IPR000014">
    <property type="entry name" value="PAS"/>
</dbReference>
<keyword evidence="10 13" id="KW-1133">Transmembrane helix</keyword>
<keyword evidence="9" id="KW-0067">ATP-binding</keyword>
<evidence type="ECO:0000256" key="4">
    <source>
        <dbReference type="ARBA" id="ARBA00022553"/>
    </source>
</evidence>
<dbReference type="Pfam" id="PF02518">
    <property type="entry name" value="HATPase_c"/>
    <property type="match status" value="1"/>
</dbReference>
<evidence type="ECO:0000256" key="6">
    <source>
        <dbReference type="ARBA" id="ARBA00022692"/>
    </source>
</evidence>
<evidence type="ECO:0000256" key="13">
    <source>
        <dbReference type="SAM" id="Phobius"/>
    </source>
</evidence>
<proteinExistence type="predicted"/>
<keyword evidence="11" id="KW-0902">Two-component regulatory system</keyword>
<evidence type="ECO:0000256" key="10">
    <source>
        <dbReference type="ARBA" id="ARBA00022989"/>
    </source>
</evidence>
<evidence type="ECO:0000256" key="9">
    <source>
        <dbReference type="ARBA" id="ARBA00022840"/>
    </source>
</evidence>
<dbReference type="InterPro" id="IPR004358">
    <property type="entry name" value="Sig_transdc_His_kin-like_C"/>
</dbReference>
<evidence type="ECO:0000256" key="1">
    <source>
        <dbReference type="ARBA" id="ARBA00000085"/>
    </source>
</evidence>
<dbReference type="GO" id="GO:0000155">
    <property type="term" value="F:phosphorelay sensor kinase activity"/>
    <property type="evidence" value="ECO:0007669"/>
    <property type="project" value="InterPro"/>
</dbReference>
<dbReference type="InterPro" id="IPR036890">
    <property type="entry name" value="HATPase_C_sf"/>
</dbReference>
<dbReference type="SMART" id="SM00091">
    <property type="entry name" value="PAS"/>
    <property type="match status" value="1"/>
</dbReference>
<dbReference type="Proteomes" id="UP000824140">
    <property type="component" value="Unassembled WGS sequence"/>
</dbReference>
<dbReference type="PANTHER" id="PTHR42878:SF7">
    <property type="entry name" value="SENSOR HISTIDINE KINASE GLRK"/>
    <property type="match status" value="1"/>
</dbReference>
<dbReference type="Pfam" id="PF13188">
    <property type="entry name" value="PAS_8"/>
    <property type="match status" value="1"/>
</dbReference>
<keyword evidence="12 13" id="KW-0472">Membrane</keyword>
<dbReference type="InterPro" id="IPR003661">
    <property type="entry name" value="HisK_dim/P_dom"/>
</dbReference>
<dbReference type="SUPFAM" id="SSF55785">
    <property type="entry name" value="PYP-like sensor domain (PAS domain)"/>
    <property type="match status" value="1"/>
</dbReference>
<evidence type="ECO:0000256" key="8">
    <source>
        <dbReference type="ARBA" id="ARBA00022777"/>
    </source>
</evidence>